<feature type="domain" description="Saccharopine dehydrogenase NADP binding" evidence="3">
    <location>
        <begin position="8"/>
        <end position="122"/>
    </location>
</feature>
<feature type="compositionally biased region" description="Low complexity" evidence="2">
    <location>
        <begin position="358"/>
        <end position="371"/>
    </location>
</feature>
<accession>A0A1A8YKF6</accession>
<dbReference type="InterPro" id="IPR051276">
    <property type="entry name" value="Saccharopine_DH-like_oxidrdct"/>
</dbReference>
<dbReference type="GO" id="GO:0005886">
    <property type="term" value="C:plasma membrane"/>
    <property type="evidence" value="ECO:0007669"/>
    <property type="project" value="TreeGrafter"/>
</dbReference>
<feature type="region of interest" description="Disordered" evidence="2">
    <location>
        <begin position="351"/>
        <end position="371"/>
    </location>
</feature>
<comment type="similarity">
    <text evidence="1">Belongs to the saccharopine dehydrogenase family.</text>
</comment>
<sequence>MNEKKYDILLLGSTGYTGQMVLEYLLKNYEKEIENGEVKLLCAVRSLDKLNNVLLNIKDKEKVNSTDKIYKKKFDVENYESIVNCCKMCKVVISTVGPYGKYGYNIVKACVQMNCHYLDVCGEHTFILRIYKEFNKIAKEKKLKIIHSASFISAISDLGTFIIQEEFLNTYKKPCSFVRIRLSNEGSDLRTIGKTTIKSFLLFKKHVGNSYNKYYLCDNKYEEERNDNNSFSINEKKKTKSFFDYEKEFGYCFHANYSKVEEAYVLWSNYLLNYKYGKNIVIDYKQYDSHLSTPMYVIKRVFSMITNVLKSFPFVDYVIDKYVDLLHKPKTSNELKKAYWKCTLVGESDDAQESATHTGNSSDGSNAGNTSNGNNNAKIFLHMDGKNEDPGYLLTAKIVSESAISLFQNNLPDHFGVISVSVGLGWVLVDRLRQASISIRLEK</sequence>
<dbReference type="GO" id="GO:0005739">
    <property type="term" value="C:mitochondrion"/>
    <property type="evidence" value="ECO:0007669"/>
    <property type="project" value="TreeGrafter"/>
</dbReference>
<dbReference type="Gene3D" id="3.40.50.720">
    <property type="entry name" value="NAD(P)-binding Rossmann-like Domain"/>
    <property type="match status" value="1"/>
</dbReference>
<protein>
    <recommendedName>
        <fullName evidence="3">Saccharopine dehydrogenase NADP binding domain-containing protein</fullName>
    </recommendedName>
</protein>
<evidence type="ECO:0000256" key="1">
    <source>
        <dbReference type="ARBA" id="ARBA00038048"/>
    </source>
</evidence>
<proteinExistence type="inferred from homology"/>
<evidence type="ECO:0000313" key="6">
    <source>
        <dbReference type="Proteomes" id="UP000078550"/>
    </source>
</evidence>
<dbReference type="Proteomes" id="UP000078555">
    <property type="component" value="Unassembled WGS sequence"/>
</dbReference>
<evidence type="ECO:0000313" key="4">
    <source>
        <dbReference type="EMBL" id="SBT31476.1"/>
    </source>
</evidence>
<reference evidence="6 7" key="1">
    <citation type="submission" date="2016-05" db="EMBL/GenBank/DDBJ databases">
        <authorList>
            <person name="Naeem Raeece"/>
        </authorList>
    </citation>
    <scope>NUCLEOTIDE SEQUENCE [LARGE SCALE GENOMIC DNA]</scope>
</reference>
<dbReference type="EMBL" id="FLRE01000029">
    <property type="protein sequence ID" value="SBT32043.1"/>
    <property type="molecule type" value="Genomic_DNA"/>
</dbReference>
<dbReference type="Proteomes" id="UP000078550">
    <property type="component" value="Unassembled WGS sequence"/>
</dbReference>
<dbReference type="InterPro" id="IPR005097">
    <property type="entry name" value="Sacchrp_dh_NADP-bd"/>
</dbReference>
<dbReference type="GO" id="GO:0009247">
    <property type="term" value="P:glycolipid biosynthetic process"/>
    <property type="evidence" value="ECO:0007669"/>
    <property type="project" value="TreeGrafter"/>
</dbReference>
<dbReference type="InterPro" id="IPR036291">
    <property type="entry name" value="NAD(P)-bd_dom_sf"/>
</dbReference>
<evidence type="ECO:0000313" key="5">
    <source>
        <dbReference type="EMBL" id="SBT32043.1"/>
    </source>
</evidence>
<dbReference type="PANTHER" id="PTHR12286">
    <property type="entry name" value="SACCHAROPINE DEHYDROGENASE-LIKE OXIDOREDUCTASE"/>
    <property type="match status" value="1"/>
</dbReference>
<gene>
    <name evidence="4" type="ORF">POVWA1_007280</name>
    <name evidence="5" type="ORF">POVWA2_007420</name>
</gene>
<organism evidence="5 6">
    <name type="scientific">Plasmodium ovale wallikeri</name>
    <dbReference type="NCBI Taxonomy" id="864142"/>
    <lineage>
        <taxon>Eukaryota</taxon>
        <taxon>Sar</taxon>
        <taxon>Alveolata</taxon>
        <taxon>Apicomplexa</taxon>
        <taxon>Aconoidasida</taxon>
        <taxon>Haemosporida</taxon>
        <taxon>Plasmodiidae</taxon>
        <taxon>Plasmodium</taxon>
        <taxon>Plasmodium (Plasmodium)</taxon>
    </lineage>
</organism>
<dbReference type="SUPFAM" id="SSF51735">
    <property type="entry name" value="NAD(P)-binding Rossmann-fold domains"/>
    <property type="match status" value="1"/>
</dbReference>
<dbReference type="PANTHER" id="PTHR12286:SF5">
    <property type="entry name" value="SACCHAROPINE DEHYDROGENASE-LIKE OXIDOREDUCTASE"/>
    <property type="match status" value="1"/>
</dbReference>
<evidence type="ECO:0000259" key="3">
    <source>
        <dbReference type="Pfam" id="PF03435"/>
    </source>
</evidence>
<evidence type="ECO:0000256" key="2">
    <source>
        <dbReference type="SAM" id="MobiDB-lite"/>
    </source>
</evidence>
<keyword evidence="7" id="KW-1185">Reference proteome</keyword>
<dbReference type="AlphaFoldDB" id="A0A1A8YKF6"/>
<dbReference type="EMBL" id="FLRD01000020">
    <property type="protein sequence ID" value="SBT31476.1"/>
    <property type="molecule type" value="Genomic_DNA"/>
</dbReference>
<dbReference type="Pfam" id="PF03435">
    <property type="entry name" value="Sacchrp_dh_NADP"/>
    <property type="match status" value="1"/>
</dbReference>
<name>A0A1A8YKF6_PLAOA</name>
<dbReference type="GO" id="GO:0005811">
    <property type="term" value="C:lipid droplet"/>
    <property type="evidence" value="ECO:0007669"/>
    <property type="project" value="TreeGrafter"/>
</dbReference>
<evidence type="ECO:0000313" key="7">
    <source>
        <dbReference type="Proteomes" id="UP000078555"/>
    </source>
</evidence>
<reference evidence="5" key="2">
    <citation type="submission" date="2016-05" db="EMBL/GenBank/DDBJ databases">
        <authorList>
            <person name="Lavstsen T."/>
            <person name="Jespersen J.S."/>
        </authorList>
    </citation>
    <scope>NUCLEOTIDE SEQUENCE [LARGE SCALE GENOMIC DNA]</scope>
</reference>